<accession>A0A1G7IN57</accession>
<dbReference type="Gene3D" id="3.30.565.10">
    <property type="entry name" value="Histidine kinase-like ATPase, C-terminal domain"/>
    <property type="match status" value="1"/>
</dbReference>
<dbReference type="InterPro" id="IPR002545">
    <property type="entry name" value="CheW-lke_dom"/>
</dbReference>
<feature type="domain" description="Histidine kinase" evidence="10">
    <location>
        <begin position="147"/>
        <end position="388"/>
    </location>
</feature>
<keyword evidence="7" id="KW-0902">Two-component regulatory system</keyword>
<organism evidence="14 15">
    <name type="scientific">Sphingomonas carotinifaciens</name>
    <dbReference type="NCBI Taxonomy" id="1166323"/>
    <lineage>
        <taxon>Bacteria</taxon>
        <taxon>Pseudomonadati</taxon>
        <taxon>Pseudomonadota</taxon>
        <taxon>Alphaproteobacteria</taxon>
        <taxon>Sphingomonadales</taxon>
        <taxon>Sphingomonadaceae</taxon>
        <taxon>Sphingomonas</taxon>
    </lineage>
</organism>
<comment type="function">
    <text evidence="8">Involved in the transmission of sensory signals from the chemoreceptors to the flagellar motors. CheA is autophosphorylated; it can transfer its phosphate group to either CheB or CheY.</text>
</comment>
<dbReference type="Proteomes" id="UP000436801">
    <property type="component" value="Unassembled WGS sequence"/>
</dbReference>
<dbReference type="Pfam" id="PF02518">
    <property type="entry name" value="HATPase_c"/>
    <property type="match status" value="1"/>
</dbReference>
<dbReference type="PROSITE" id="PS50109">
    <property type="entry name" value="HIS_KIN"/>
    <property type="match status" value="1"/>
</dbReference>
<sequence length="769" mass="81153">MDDLLQEFIAETRETLEALSGEIVAWEAAPTDRARLDAIFRFVHTVKGSCGFLDLPRLARLSHAAEDVLAAVRDGTRVPDTHLVNAVLAIVDRIGEIVEAIDAGAGLDDSSEDLLIAALSGEVAPVAAAGQPSGQRTASRSVRLNVDLLDRMMSGMSEMVLARNELARRLRDETLDPRLEAALDRLSLTVADMRDTVTRTRMQKIEALFSALPRMVRDTAADLGKAVALRIDGADVELDREMIELMRDPLAHIVRNAIDHGIEAPARRRAAGKSETGQLVIAARQSGNQILVEITDDGAGIDLNRIVAKAVACGIRSEAEITAMTEAQRLELIFEAGLSSRDVASAVSGRGVGMDVVRANIEHIGGRISINNQPGRGLGLVIHVPLTLSIISTIVLGAGGQRFAVARQAIEEIVAIRGDQVRIDMVGDAAVATVRGRRLPLLPLADFLGIEGGQLASLAIVATRDGEYALGIDSVLDAEEVVVKPAAPVVMATGLYAGQTLPDSGLPMLLLDSAGLATVAGLRFHRAVAVETENADAAAQGVSALLFDDLDGARRAIPLGAIDRVDTVPTSAIRRTAGRMRLALGDTLIPLHHIAPLDGLGEVAVLRLTDGHAETAYAIAEAIEIVQLQAEIAPARGVAGPVLGVTVIAGEQVEVIDPLALFADIDVGTGAAPLCLLQGDGSPWMDTFLRPALEAQGYRCTSRLAPGERPVVALVMEDGEAPAAASDTPVLRLRREREAVGACADSIYRYDRPALIAALADHSARAGAR</sequence>
<keyword evidence="6 14" id="KW-0418">Kinase</keyword>
<feature type="modified residue" description="Phosphohistidine" evidence="9">
    <location>
        <position position="44"/>
    </location>
</feature>
<evidence type="ECO:0000256" key="8">
    <source>
        <dbReference type="ARBA" id="ARBA00035100"/>
    </source>
</evidence>
<dbReference type="OrthoDB" id="9803176at2"/>
<dbReference type="FunFam" id="3.30.565.10:FF:000016">
    <property type="entry name" value="Chemotaxis protein CheA, putative"/>
    <property type="match status" value="1"/>
</dbReference>
<dbReference type="EC" id="2.7.13.3" evidence="2"/>
<dbReference type="Pfam" id="PF01627">
    <property type="entry name" value="Hpt"/>
    <property type="match status" value="1"/>
</dbReference>
<dbReference type="InterPro" id="IPR005467">
    <property type="entry name" value="His_kinase_dom"/>
</dbReference>
<dbReference type="AlphaFoldDB" id="A0A1G7IN57"/>
<dbReference type="CDD" id="cd00088">
    <property type="entry name" value="HPT"/>
    <property type="match status" value="1"/>
</dbReference>
<dbReference type="Proteomes" id="UP000323502">
    <property type="component" value="Unassembled WGS sequence"/>
</dbReference>
<dbReference type="InterPro" id="IPR036061">
    <property type="entry name" value="CheW-like_dom_sf"/>
</dbReference>
<dbReference type="Gene3D" id="2.30.30.40">
    <property type="entry name" value="SH3 Domains"/>
    <property type="match status" value="1"/>
</dbReference>
<dbReference type="GO" id="GO:0005737">
    <property type="term" value="C:cytoplasm"/>
    <property type="evidence" value="ECO:0007669"/>
    <property type="project" value="InterPro"/>
</dbReference>
<evidence type="ECO:0000256" key="7">
    <source>
        <dbReference type="ARBA" id="ARBA00023012"/>
    </source>
</evidence>
<dbReference type="InterPro" id="IPR037006">
    <property type="entry name" value="CheA-like_homodim_sf"/>
</dbReference>
<evidence type="ECO:0000259" key="10">
    <source>
        <dbReference type="PROSITE" id="PS50109"/>
    </source>
</evidence>
<dbReference type="Pfam" id="PF01584">
    <property type="entry name" value="CheW"/>
    <property type="match status" value="1"/>
</dbReference>
<dbReference type="RefSeq" id="WP_149681715.1">
    <property type="nucleotide sequence ID" value="NZ_FNBI01000002.1"/>
</dbReference>
<dbReference type="InterPro" id="IPR051315">
    <property type="entry name" value="Bact_Chemotaxis_CheA"/>
</dbReference>
<dbReference type="SMART" id="SM00260">
    <property type="entry name" value="CheW"/>
    <property type="match status" value="1"/>
</dbReference>
<dbReference type="EMBL" id="WSUT01000005">
    <property type="protein sequence ID" value="MWC44190.1"/>
    <property type="molecule type" value="Genomic_DNA"/>
</dbReference>
<keyword evidence="4 9" id="KW-0597">Phosphoprotein</keyword>
<dbReference type="PROSITE" id="PS50851">
    <property type="entry name" value="CHEW"/>
    <property type="match status" value="1"/>
</dbReference>
<evidence type="ECO:0000313" key="16">
    <source>
        <dbReference type="Proteomes" id="UP000436801"/>
    </source>
</evidence>
<dbReference type="GO" id="GO:0006935">
    <property type="term" value="P:chemotaxis"/>
    <property type="evidence" value="ECO:0007669"/>
    <property type="project" value="InterPro"/>
</dbReference>
<dbReference type="PRINTS" id="PR00344">
    <property type="entry name" value="BCTRLSENSOR"/>
</dbReference>
<reference evidence="13 16" key="2">
    <citation type="submission" date="2019-12" db="EMBL/GenBank/DDBJ databases">
        <authorList>
            <person name="Zheng J."/>
        </authorList>
    </citation>
    <scope>NUCLEOTIDE SEQUENCE [LARGE SCALE GENOMIC DNA]</scope>
    <source>
        <strain evidence="13 16">DSM 27347</strain>
    </source>
</reference>
<dbReference type="EMBL" id="FNBI01000002">
    <property type="protein sequence ID" value="SDF14167.1"/>
    <property type="molecule type" value="Genomic_DNA"/>
</dbReference>
<name>A0A1G7IN57_9SPHN</name>
<evidence type="ECO:0000256" key="2">
    <source>
        <dbReference type="ARBA" id="ARBA00012438"/>
    </source>
</evidence>
<feature type="domain" description="HPt" evidence="12">
    <location>
        <begin position="1"/>
        <end position="101"/>
    </location>
</feature>
<dbReference type="InterPro" id="IPR036890">
    <property type="entry name" value="HATPase_C_sf"/>
</dbReference>
<evidence type="ECO:0000256" key="4">
    <source>
        <dbReference type="ARBA" id="ARBA00022553"/>
    </source>
</evidence>
<dbReference type="InterPro" id="IPR004105">
    <property type="entry name" value="CheA-like_dim"/>
</dbReference>
<evidence type="ECO:0000259" key="12">
    <source>
        <dbReference type="PROSITE" id="PS50894"/>
    </source>
</evidence>
<evidence type="ECO:0000256" key="1">
    <source>
        <dbReference type="ARBA" id="ARBA00000085"/>
    </source>
</evidence>
<dbReference type="InterPro" id="IPR003594">
    <property type="entry name" value="HATPase_dom"/>
</dbReference>
<dbReference type="InterPro" id="IPR008207">
    <property type="entry name" value="Sig_transdc_His_kin_Hpt_dom"/>
</dbReference>
<dbReference type="PANTHER" id="PTHR43395:SF1">
    <property type="entry name" value="CHEMOTAXIS PROTEIN CHEA"/>
    <property type="match status" value="1"/>
</dbReference>
<evidence type="ECO:0000256" key="3">
    <source>
        <dbReference type="ARBA" id="ARBA00021495"/>
    </source>
</evidence>
<reference evidence="14 15" key="1">
    <citation type="submission" date="2016-10" db="EMBL/GenBank/DDBJ databases">
        <authorList>
            <person name="Varghese N."/>
            <person name="Submissions S."/>
        </authorList>
    </citation>
    <scope>NUCLEOTIDE SEQUENCE [LARGE SCALE GENOMIC DNA]</scope>
    <source>
        <strain evidence="14 15">S7-754</strain>
    </source>
</reference>
<dbReference type="Gene3D" id="1.20.120.160">
    <property type="entry name" value="HPT domain"/>
    <property type="match status" value="1"/>
</dbReference>
<proteinExistence type="predicted"/>
<keyword evidence="15" id="KW-1185">Reference proteome</keyword>
<dbReference type="GO" id="GO:0000155">
    <property type="term" value="F:phosphorelay sensor kinase activity"/>
    <property type="evidence" value="ECO:0007669"/>
    <property type="project" value="InterPro"/>
</dbReference>
<dbReference type="SMART" id="SM01231">
    <property type="entry name" value="H-kinase_dim"/>
    <property type="match status" value="1"/>
</dbReference>
<dbReference type="SUPFAM" id="SSF47384">
    <property type="entry name" value="Homodimeric domain of signal transducing histidine kinase"/>
    <property type="match status" value="1"/>
</dbReference>
<dbReference type="InterPro" id="IPR004358">
    <property type="entry name" value="Sig_transdc_His_kin-like_C"/>
</dbReference>
<protein>
    <recommendedName>
        <fullName evidence="3">Chemotaxis protein CheA</fullName>
        <ecNumber evidence="2">2.7.13.3</ecNumber>
    </recommendedName>
</protein>
<dbReference type="InterPro" id="IPR036641">
    <property type="entry name" value="HPT_dom_sf"/>
</dbReference>
<keyword evidence="5" id="KW-0808">Transferase</keyword>
<evidence type="ECO:0000313" key="14">
    <source>
        <dbReference type="EMBL" id="SDF14167.1"/>
    </source>
</evidence>
<dbReference type="SUPFAM" id="SSF55874">
    <property type="entry name" value="ATPase domain of HSP90 chaperone/DNA topoisomerase II/histidine kinase"/>
    <property type="match status" value="1"/>
</dbReference>
<gene>
    <name evidence="13" type="ORF">GQR91_11085</name>
    <name evidence="14" type="ORF">SAMN05216557_102316</name>
</gene>
<evidence type="ECO:0000256" key="6">
    <source>
        <dbReference type="ARBA" id="ARBA00022777"/>
    </source>
</evidence>
<dbReference type="InterPro" id="IPR036097">
    <property type="entry name" value="HisK_dim/P_sf"/>
</dbReference>
<evidence type="ECO:0000313" key="15">
    <source>
        <dbReference type="Proteomes" id="UP000323502"/>
    </source>
</evidence>
<dbReference type="SUPFAM" id="SSF47226">
    <property type="entry name" value="Histidine-containing phosphotransfer domain, HPT domain"/>
    <property type="match status" value="1"/>
</dbReference>
<evidence type="ECO:0000256" key="9">
    <source>
        <dbReference type="PROSITE-ProRule" id="PRU00110"/>
    </source>
</evidence>
<dbReference type="Pfam" id="PF02895">
    <property type="entry name" value="H-kinase_dim"/>
    <property type="match status" value="1"/>
</dbReference>
<dbReference type="PROSITE" id="PS50894">
    <property type="entry name" value="HPT"/>
    <property type="match status" value="1"/>
</dbReference>
<feature type="domain" description="CheW-like" evidence="11">
    <location>
        <begin position="390"/>
        <end position="522"/>
    </location>
</feature>
<dbReference type="PANTHER" id="PTHR43395">
    <property type="entry name" value="SENSOR HISTIDINE KINASE CHEA"/>
    <property type="match status" value="1"/>
</dbReference>
<dbReference type="Gene3D" id="1.10.287.560">
    <property type="entry name" value="Histidine kinase CheA-like, homodimeric domain"/>
    <property type="match status" value="1"/>
</dbReference>
<evidence type="ECO:0000259" key="11">
    <source>
        <dbReference type="PROSITE" id="PS50851"/>
    </source>
</evidence>
<dbReference type="SMART" id="SM00387">
    <property type="entry name" value="HATPase_c"/>
    <property type="match status" value="1"/>
</dbReference>
<evidence type="ECO:0000313" key="13">
    <source>
        <dbReference type="EMBL" id="MWC44190.1"/>
    </source>
</evidence>
<dbReference type="SUPFAM" id="SSF50341">
    <property type="entry name" value="CheW-like"/>
    <property type="match status" value="1"/>
</dbReference>
<evidence type="ECO:0000256" key="5">
    <source>
        <dbReference type="ARBA" id="ARBA00022679"/>
    </source>
</evidence>
<comment type="catalytic activity">
    <reaction evidence="1">
        <text>ATP + protein L-histidine = ADP + protein N-phospho-L-histidine.</text>
        <dbReference type="EC" id="2.7.13.3"/>
    </reaction>
</comment>
<dbReference type="SMART" id="SM00073">
    <property type="entry name" value="HPT"/>
    <property type="match status" value="1"/>
</dbReference>